<dbReference type="CDD" id="cd03364">
    <property type="entry name" value="TOPRIM_DnaG_primases"/>
    <property type="match status" value="1"/>
</dbReference>
<evidence type="ECO:0000313" key="15">
    <source>
        <dbReference type="Proteomes" id="UP001232992"/>
    </source>
</evidence>
<dbReference type="RefSeq" id="WP_283757297.1">
    <property type="nucleotide sequence ID" value="NZ_JAQOSQ010000003.1"/>
</dbReference>
<evidence type="ECO:0000256" key="7">
    <source>
        <dbReference type="ARBA" id="ARBA00022771"/>
    </source>
</evidence>
<evidence type="ECO:0000256" key="8">
    <source>
        <dbReference type="ARBA" id="ARBA00022833"/>
    </source>
</evidence>
<dbReference type="EMBL" id="JAQOSQ010000003">
    <property type="protein sequence ID" value="MDJ1182645.1"/>
    <property type="molecule type" value="Genomic_DNA"/>
</dbReference>
<dbReference type="InterPro" id="IPR036977">
    <property type="entry name" value="DNA_primase_Znf_CHC2"/>
</dbReference>
<evidence type="ECO:0000256" key="1">
    <source>
        <dbReference type="ARBA" id="ARBA00022478"/>
    </source>
</evidence>
<dbReference type="InterPro" id="IPR030846">
    <property type="entry name" value="DnaG_bac"/>
</dbReference>
<evidence type="ECO:0000259" key="13">
    <source>
        <dbReference type="PROSITE" id="PS50880"/>
    </source>
</evidence>
<dbReference type="InterPro" id="IPR050219">
    <property type="entry name" value="DnaG_primase"/>
</dbReference>
<organism evidence="14 15">
    <name type="scientific">Roseofilum casamattae BLCC-M143</name>
    <dbReference type="NCBI Taxonomy" id="3022442"/>
    <lineage>
        <taxon>Bacteria</taxon>
        <taxon>Bacillati</taxon>
        <taxon>Cyanobacteriota</taxon>
        <taxon>Cyanophyceae</taxon>
        <taxon>Desertifilales</taxon>
        <taxon>Desertifilaceae</taxon>
        <taxon>Roseofilum</taxon>
        <taxon>Roseofilum casamattae</taxon>
    </lineage>
</organism>
<evidence type="ECO:0000256" key="12">
    <source>
        <dbReference type="HAMAP-Rule" id="MF_00974"/>
    </source>
</evidence>
<keyword evidence="6 12" id="KW-0479">Metal-binding</keyword>
<feature type="zinc finger region" description="CHC2-type" evidence="12">
    <location>
        <begin position="41"/>
        <end position="65"/>
    </location>
</feature>
<evidence type="ECO:0000256" key="9">
    <source>
        <dbReference type="ARBA" id="ARBA00022842"/>
    </source>
</evidence>
<accession>A0ABT7BU83</accession>
<dbReference type="NCBIfam" id="TIGR01391">
    <property type="entry name" value="dnaG"/>
    <property type="match status" value="1"/>
</dbReference>
<dbReference type="InterPro" id="IPR013264">
    <property type="entry name" value="DNAG_N"/>
</dbReference>
<dbReference type="InterPro" id="IPR019475">
    <property type="entry name" value="DNA_primase_DnaB-bd"/>
</dbReference>
<keyword evidence="9" id="KW-0460">Magnesium</keyword>
<evidence type="ECO:0000256" key="3">
    <source>
        <dbReference type="ARBA" id="ARBA00022679"/>
    </source>
</evidence>
<comment type="caution">
    <text evidence="14">The sequence shown here is derived from an EMBL/GenBank/DDBJ whole genome shotgun (WGS) entry which is preliminary data.</text>
</comment>
<dbReference type="Proteomes" id="UP001232992">
    <property type="component" value="Unassembled WGS sequence"/>
</dbReference>
<dbReference type="PANTHER" id="PTHR30313:SF2">
    <property type="entry name" value="DNA PRIMASE"/>
    <property type="match status" value="1"/>
</dbReference>
<keyword evidence="3 12" id="KW-0808">Transferase</keyword>
<evidence type="ECO:0000256" key="11">
    <source>
        <dbReference type="ARBA" id="ARBA00023163"/>
    </source>
</evidence>
<dbReference type="Pfam" id="PF08275">
    <property type="entry name" value="DNAG_N"/>
    <property type="match status" value="1"/>
</dbReference>
<keyword evidence="1 12" id="KW-0240">DNA-directed RNA polymerase</keyword>
<dbReference type="InterPro" id="IPR002694">
    <property type="entry name" value="Znf_CHC2"/>
</dbReference>
<keyword evidence="8 12" id="KW-0862">Zinc</keyword>
<dbReference type="Gene3D" id="3.40.1360.10">
    <property type="match status" value="1"/>
</dbReference>
<dbReference type="Pfam" id="PF10410">
    <property type="entry name" value="DnaB_bind"/>
    <property type="match status" value="1"/>
</dbReference>
<comment type="similarity">
    <text evidence="12">Belongs to the DnaG primase family.</text>
</comment>
<dbReference type="EC" id="2.7.7.101" evidence="12"/>
<keyword evidence="10 12" id="KW-0238">DNA-binding</keyword>
<keyword evidence="4 12" id="KW-0548">Nucleotidyltransferase</keyword>
<dbReference type="InterPro" id="IPR006171">
    <property type="entry name" value="TOPRIM_dom"/>
</dbReference>
<evidence type="ECO:0000256" key="6">
    <source>
        <dbReference type="ARBA" id="ARBA00022723"/>
    </source>
</evidence>
<dbReference type="InterPro" id="IPR037068">
    <property type="entry name" value="DNA_primase_core_N_sf"/>
</dbReference>
<evidence type="ECO:0000256" key="5">
    <source>
        <dbReference type="ARBA" id="ARBA00022705"/>
    </source>
</evidence>
<keyword evidence="7 12" id="KW-0863">Zinc-finger</keyword>
<comment type="domain">
    <text evidence="12">Contains an N-terminal zinc-binding domain, a central core domain that contains the primase activity, and a C-terminal DnaB-binding domain.</text>
</comment>
<dbReference type="PROSITE" id="PS50880">
    <property type="entry name" value="TOPRIM"/>
    <property type="match status" value="1"/>
</dbReference>
<keyword evidence="2 12" id="KW-0639">Primosome</keyword>
<dbReference type="Gene3D" id="3.90.980.10">
    <property type="entry name" value="DNA primase, catalytic core, N-terminal domain"/>
    <property type="match status" value="1"/>
</dbReference>
<dbReference type="PANTHER" id="PTHR30313">
    <property type="entry name" value="DNA PRIMASE"/>
    <property type="match status" value="1"/>
</dbReference>
<gene>
    <name evidence="12 14" type="primary">dnaG</name>
    <name evidence="14" type="ORF">PMH09_05505</name>
</gene>
<dbReference type="SUPFAM" id="SSF57783">
    <property type="entry name" value="Zinc beta-ribbon"/>
    <property type="match status" value="1"/>
</dbReference>
<dbReference type="Gene3D" id="3.90.580.10">
    <property type="entry name" value="Zinc finger, CHC2-type domain"/>
    <property type="match status" value="1"/>
</dbReference>
<reference evidence="14 15" key="1">
    <citation type="submission" date="2023-01" db="EMBL/GenBank/DDBJ databases">
        <title>Novel diversity within Roseofilum (Cyanobacteria; Desertifilaceae) from marine benthic mats with descriptions of four novel species.</title>
        <authorList>
            <person name="Wang Y."/>
            <person name="Berthold D.E."/>
            <person name="Hu J."/>
            <person name="Lefler F.W."/>
            <person name="Laughinghouse H.D. IV."/>
        </authorList>
    </citation>
    <scope>NUCLEOTIDE SEQUENCE [LARGE SCALE GENOMIC DNA]</scope>
    <source>
        <strain evidence="14 15">BLCC-M143</strain>
    </source>
</reference>
<keyword evidence="11 12" id="KW-0804">Transcription</keyword>
<evidence type="ECO:0000256" key="2">
    <source>
        <dbReference type="ARBA" id="ARBA00022515"/>
    </source>
</evidence>
<keyword evidence="5 12" id="KW-0235">DNA replication</keyword>
<proteinExistence type="inferred from homology"/>
<dbReference type="InterPro" id="IPR034151">
    <property type="entry name" value="TOPRIM_DnaG_bac"/>
</dbReference>
<comment type="function">
    <text evidence="12">RNA polymerase that catalyzes the synthesis of short RNA molecules used as primers for DNA polymerase during DNA replication.</text>
</comment>
<dbReference type="Pfam" id="PF13155">
    <property type="entry name" value="Toprim_2"/>
    <property type="match status" value="1"/>
</dbReference>
<sequence length="649" mass="74011">MNTPRLHPDTIEEIKQRVDIVDVISERVVLRKRGRDFLGLCPFHEEKTPSFSVSPTKQMFYCFGCGTGGNAITFLKTLDRRSFSEVVLELAQRYEVPIRTLEPKDRQEFQRQLTLQEQLYEVVAIAASFFQHALHQPDGQAAMTYLQQERGLSPETIQGFGLGYAPAGWQNLYRYLVEVKKYSVKLVEQAGLAVERKSGAGYYDRFRDRLMIPIADARGRIVGFGGRSLGDEQPKYLNSPETPIFDKGNTLFALDRAKDAIYKQDRAIVVEGYFDAIALHAAGFSQVVASLGTALSAAQVKKLVRYTPSKSIILNFDADKAGVKATERAIAEVADLAYKGEIQLRILNLPQGKDADEFLKQAGSSEPYRELVKEAPLWLDWKIEQTLKNNDLSAADAYSQVSQAWVNLLSQIEDPNTRNYYASACAEHLSQGQDSRVPFIAQQLLQQIHKQYRKPKRKFADNKLQRKSNNPGKAIAIEPSPENRLLVETEALVLRIYLHAPEARPTFLHLMSDRQLSFQGAAHRFLWLQIETLQDTLPVESSELLSQVQTILWQYPERAERLHEIFYLGEKHQFDIQKPCLSIEKAALTLEQILCRQRGRYAAEQLRTIDSKLDPEGYHYFTQELYKNKQREGEFAALRHTSISDLLHR</sequence>
<protein>
    <recommendedName>
        <fullName evidence="12">DNA primase</fullName>
        <ecNumber evidence="12">2.7.7.101</ecNumber>
    </recommendedName>
</protein>
<comment type="cofactor">
    <cofactor evidence="12">
        <name>Zn(2+)</name>
        <dbReference type="ChEBI" id="CHEBI:29105"/>
    </cofactor>
    <text evidence="12">Binds 1 zinc ion per monomer.</text>
</comment>
<evidence type="ECO:0000256" key="10">
    <source>
        <dbReference type="ARBA" id="ARBA00023125"/>
    </source>
</evidence>
<keyword evidence="15" id="KW-1185">Reference proteome</keyword>
<evidence type="ECO:0000256" key="4">
    <source>
        <dbReference type="ARBA" id="ARBA00022695"/>
    </source>
</evidence>
<dbReference type="SMART" id="SM00400">
    <property type="entry name" value="ZnF_CHCC"/>
    <property type="match status" value="1"/>
</dbReference>
<feature type="domain" description="Toprim" evidence="13">
    <location>
        <begin position="265"/>
        <end position="348"/>
    </location>
</feature>
<dbReference type="Pfam" id="PF01807">
    <property type="entry name" value="Zn_ribbon_DnaG"/>
    <property type="match status" value="1"/>
</dbReference>
<comment type="subunit">
    <text evidence="12">Monomer. Interacts with DnaB.</text>
</comment>
<name>A0ABT7BU83_9CYAN</name>
<dbReference type="InterPro" id="IPR006295">
    <property type="entry name" value="DNA_primase_DnaG"/>
</dbReference>
<dbReference type="SMART" id="SM00493">
    <property type="entry name" value="TOPRIM"/>
    <property type="match status" value="1"/>
</dbReference>
<comment type="catalytic activity">
    <reaction evidence="12">
        <text>ssDNA + n NTP = ssDNA/pppN(pN)n-1 hybrid + (n-1) diphosphate.</text>
        <dbReference type="EC" id="2.7.7.101"/>
    </reaction>
</comment>
<dbReference type="SUPFAM" id="SSF56731">
    <property type="entry name" value="DNA primase core"/>
    <property type="match status" value="1"/>
</dbReference>
<evidence type="ECO:0000313" key="14">
    <source>
        <dbReference type="EMBL" id="MDJ1182645.1"/>
    </source>
</evidence>
<dbReference type="HAMAP" id="MF_00974">
    <property type="entry name" value="DNA_primase_DnaG"/>
    <property type="match status" value="1"/>
</dbReference>